<organism evidence="2 3">
    <name type="scientific">Leptospira levettii</name>
    <dbReference type="NCBI Taxonomy" id="2023178"/>
    <lineage>
        <taxon>Bacteria</taxon>
        <taxon>Pseudomonadati</taxon>
        <taxon>Spirochaetota</taxon>
        <taxon>Spirochaetia</taxon>
        <taxon>Leptospirales</taxon>
        <taxon>Leptospiraceae</taxon>
        <taxon>Leptospira</taxon>
    </lineage>
</organism>
<keyword evidence="1" id="KW-0732">Signal</keyword>
<feature type="signal peptide" evidence="1">
    <location>
        <begin position="1"/>
        <end position="20"/>
    </location>
</feature>
<reference evidence="2" key="1">
    <citation type="submission" date="2022-06" db="EMBL/GenBank/DDBJ databases">
        <title>Leptospira isolates from biofilms formed at urban environments.</title>
        <authorList>
            <person name="Ribeiro P.S."/>
            <person name="Sousa T."/>
            <person name="Carvalho N."/>
            <person name="Aburjaile F."/>
            <person name="Neves F."/>
            <person name="Oliveira D."/>
            <person name="Blanco L."/>
            <person name="Lima J."/>
            <person name="Costa F."/>
            <person name="Brenig B."/>
            <person name="Soares S."/>
            <person name="Ramos R."/>
            <person name="Goes-Neto A."/>
            <person name="Matiuzzi M."/>
            <person name="Azevedo V."/>
            <person name="Ristow P."/>
        </authorList>
    </citation>
    <scope>NUCLEOTIDE SEQUENCE</scope>
    <source>
        <strain evidence="2">VSF7</strain>
    </source>
</reference>
<name>A0AAW5V3S0_9LEPT</name>
<dbReference type="Proteomes" id="UP001209694">
    <property type="component" value="Unassembled WGS sequence"/>
</dbReference>
<accession>A0AAW5V3S0</accession>
<comment type="caution">
    <text evidence="2">The sequence shown here is derived from an EMBL/GenBank/DDBJ whole genome shotgun (WGS) entry which is preliminary data.</text>
</comment>
<protein>
    <submittedName>
        <fullName evidence="2">Uncharacterized protein</fullName>
    </submittedName>
</protein>
<evidence type="ECO:0000256" key="1">
    <source>
        <dbReference type="SAM" id="SignalP"/>
    </source>
</evidence>
<sequence>MKRLATLLLLSILCLQPILSEDKPVPPGPPKEGYYIITYKNYSVNLEIQVNGYDVRSGLSNEDSSGQADINYWILPNDNKIRIRFSERKQSKKQTPGLPAEAEVKLIIGQKGQFPDEGVLLEKVEHTQSNPKQMGLWIEIPFQTPFSPPSELWKQAETLSLSKELEDSAISFLKDFTQILNTKDAKKILSATSFRAKDTSVVRYYPYDEADELKSIQGMTKSIGSTWKLNPSETQFKLLCNNQILEITNKKGDPIITSKKGAAIPIYLSRIDGKWVIVR</sequence>
<proteinExistence type="predicted"/>
<evidence type="ECO:0000313" key="3">
    <source>
        <dbReference type="Proteomes" id="UP001209694"/>
    </source>
</evidence>
<dbReference type="AlphaFoldDB" id="A0AAW5V3S0"/>
<dbReference type="RefSeq" id="WP_265355870.1">
    <property type="nucleotide sequence ID" value="NZ_JAMQPS010000001.1"/>
</dbReference>
<gene>
    <name evidence="2" type="ORF">ND810_04885</name>
</gene>
<evidence type="ECO:0000313" key="2">
    <source>
        <dbReference type="EMBL" id="MCW7514484.1"/>
    </source>
</evidence>
<dbReference type="EMBL" id="JAMQQD010000001">
    <property type="protein sequence ID" value="MCW7514484.1"/>
    <property type="molecule type" value="Genomic_DNA"/>
</dbReference>
<feature type="chain" id="PRO_5043588377" evidence="1">
    <location>
        <begin position="21"/>
        <end position="279"/>
    </location>
</feature>